<keyword evidence="1" id="KW-0472">Membrane</keyword>
<dbReference type="Pfam" id="PF04306">
    <property type="entry name" value="DUF456"/>
    <property type="match status" value="1"/>
</dbReference>
<dbReference type="PANTHER" id="PTHR39165">
    <property type="entry name" value="IG HYPOTHETICAL 17883"/>
    <property type="match status" value="1"/>
</dbReference>
<gene>
    <name evidence="2" type="ORF">SAMN04488038_107167</name>
</gene>
<keyword evidence="1" id="KW-1133">Transmembrane helix</keyword>
<dbReference type="EMBL" id="FOFS01000007">
    <property type="protein sequence ID" value="SEQ52414.1"/>
    <property type="molecule type" value="Genomic_DNA"/>
</dbReference>
<dbReference type="PANTHER" id="PTHR39165:SF1">
    <property type="entry name" value="DUF456 DOMAIN-CONTAINING PROTEIN"/>
    <property type="match status" value="1"/>
</dbReference>
<organism evidence="2 3">
    <name type="scientific">Solimonas aquatica</name>
    <dbReference type="NCBI Taxonomy" id="489703"/>
    <lineage>
        <taxon>Bacteria</taxon>
        <taxon>Pseudomonadati</taxon>
        <taxon>Pseudomonadota</taxon>
        <taxon>Gammaproteobacteria</taxon>
        <taxon>Nevskiales</taxon>
        <taxon>Nevskiaceae</taxon>
        <taxon>Solimonas</taxon>
    </lineage>
</organism>
<evidence type="ECO:0008006" key="4">
    <source>
        <dbReference type="Google" id="ProtNLM"/>
    </source>
</evidence>
<accession>A0A1H9GQU0</accession>
<name>A0A1H9GQU0_9GAMM</name>
<dbReference type="RefSeq" id="WP_093285544.1">
    <property type="nucleotide sequence ID" value="NZ_FOFS01000007.1"/>
</dbReference>
<feature type="transmembrane region" description="Helical" evidence="1">
    <location>
        <begin position="136"/>
        <end position="162"/>
    </location>
</feature>
<dbReference type="STRING" id="489703.SAMN04488038_107167"/>
<dbReference type="AlphaFoldDB" id="A0A1H9GQU0"/>
<evidence type="ECO:0000313" key="3">
    <source>
        <dbReference type="Proteomes" id="UP000199233"/>
    </source>
</evidence>
<dbReference type="Proteomes" id="UP000199233">
    <property type="component" value="Unassembled WGS sequence"/>
</dbReference>
<keyword evidence="3" id="KW-1185">Reference proteome</keyword>
<dbReference type="InterPro" id="IPR007403">
    <property type="entry name" value="DUF456"/>
</dbReference>
<evidence type="ECO:0000313" key="2">
    <source>
        <dbReference type="EMBL" id="SEQ52414.1"/>
    </source>
</evidence>
<protein>
    <recommendedName>
        <fullName evidence="4">DUF456 domain-containing protein</fullName>
    </recommendedName>
</protein>
<sequence length="163" mass="16859">MDTLLQLLGWTGVALLIAGGLVGTLLPVLPGPPLVFFGLWLAALLDDYRHVGTPTLILLGVLVLLTVAIDFVASALGAQRVGASKQALSGALIGSFAGMFFGIPGLLIGPFAGAVIGELMARSHVTQAARVGFATWFGMLIGTLAKLALSLAMIGIFLISYWL</sequence>
<feature type="transmembrane region" description="Helical" evidence="1">
    <location>
        <begin position="7"/>
        <end position="29"/>
    </location>
</feature>
<proteinExistence type="predicted"/>
<feature type="transmembrane region" description="Helical" evidence="1">
    <location>
        <begin position="90"/>
        <end position="116"/>
    </location>
</feature>
<feature type="transmembrane region" description="Helical" evidence="1">
    <location>
        <begin position="56"/>
        <end position="78"/>
    </location>
</feature>
<dbReference type="OrthoDB" id="9808460at2"/>
<reference evidence="2 3" key="1">
    <citation type="submission" date="2016-10" db="EMBL/GenBank/DDBJ databases">
        <authorList>
            <person name="de Groot N.N."/>
        </authorList>
    </citation>
    <scope>NUCLEOTIDE SEQUENCE [LARGE SCALE GENOMIC DNA]</scope>
    <source>
        <strain evidence="2 3">DSM 25927</strain>
    </source>
</reference>
<keyword evidence="1" id="KW-0812">Transmembrane</keyword>
<evidence type="ECO:0000256" key="1">
    <source>
        <dbReference type="SAM" id="Phobius"/>
    </source>
</evidence>